<feature type="transmembrane region" description="Helical" evidence="5">
    <location>
        <begin position="149"/>
        <end position="170"/>
    </location>
</feature>
<reference evidence="7 8" key="1">
    <citation type="submission" date="2020-08" db="EMBL/GenBank/DDBJ databases">
        <title>Sequencing the genomes of 1000 actinobacteria strains.</title>
        <authorList>
            <person name="Klenk H.-P."/>
        </authorList>
    </citation>
    <scope>NUCLEOTIDE SEQUENCE [LARGE SCALE GENOMIC DNA]</scope>
    <source>
        <strain evidence="7 8">DSM 46887</strain>
    </source>
</reference>
<dbReference type="GO" id="GO:0016020">
    <property type="term" value="C:membrane"/>
    <property type="evidence" value="ECO:0007669"/>
    <property type="project" value="InterPro"/>
</dbReference>
<dbReference type="GO" id="GO:0000155">
    <property type="term" value="F:phosphorelay sensor kinase activity"/>
    <property type="evidence" value="ECO:0007669"/>
    <property type="project" value="InterPro"/>
</dbReference>
<organism evidence="7 8">
    <name type="scientific">Streptosporangium becharense</name>
    <dbReference type="NCBI Taxonomy" id="1816182"/>
    <lineage>
        <taxon>Bacteria</taxon>
        <taxon>Bacillati</taxon>
        <taxon>Actinomycetota</taxon>
        <taxon>Actinomycetes</taxon>
        <taxon>Streptosporangiales</taxon>
        <taxon>Streptosporangiaceae</taxon>
        <taxon>Streptosporangium</taxon>
    </lineage>
</organism>
<gene>
    <name evidence="7" type="ORF">F4562_000668</name>
</gene>
<feature type="transmembrane region" description="Helical" evidence="5">
    <location>
        <begin position="80"/>
        <end position="97"/>
    </location>
</feature>
<dbReference type="AlphaFoldDB" id="A0A7W9IBZ0"/>
<keyword evidence="5" id="KW-1133">Transmembrane helix</keyword>
<dbReference type="Gene3D" id="1.20.5.1930">
    <property type="match status" value="1"/>
</dbReference>
<evidence type="ECO:0000259" key="6">
    <source>
        <dbReference type="Pfam" id="PF07730"/>
    </source>
</evidence>
<sequence>MADADGHADRRRPRDGRGRVRRPDEPGELAFYPWLLLACPPAYDLATGLVAPAGPAALGVTAFAVLYVLCVALSLRGRRPAAAVALTGLLAVTFALLTGTGRHWFHLAPPATIACGLVLRGRAVYPVLTALALALAVAMWHTGASGEDVSLVIWGTAVGGLVVSVVLRLFAVITELREARGELARAAVAEERLRFSRDLHDLLGHTLSVMVVKAEAVRRLASRDAGAAARQAADIEAVGREALDEVRAVVTGYRGRGLTAELAAAREALAGAGIAVTVAVPAAPPPAEADALLGWAVREGVTNVVRHSGARTCEIRLEGTVLEIGDDGRGAGGHPFGNGLRGLAERVAALGGTLEAGGEDGFRLRVTLP</sequence>
<dbReference type="SUPFAM" id="SSF55874">
    <property type="entry name" value="ATPase domain of HSP90 chaperone/DNA topoisomerase II/histidine kinase"/>
    <property type="match status" value="1"/>
</dbReference>
<evidence type="ECO:0000256" key="5">
    <source>
        <dbReference type="SAM" id="Phobius"/>
    </source>
</evidence>
<name>A0A7W9IBZ0_9ACTN</name>
<dbReference type="EMBL" id="JACHMP010000001">
    <property type="protein sequence ID" value="MBB5817606.1"/>
    <property type="molecule type" value="Genomic_DNA"/>
</dbReference>
<dbReference type="Gene3D" id="3.30.565.10">
    <property type="entry name" value="Histidine kinase-like ATPase, C-terminal domain"/>
    <property type="match status" value="1"/>
</dbReference>
<feature type="transmembrane region" description="Helical" evidence="5">
    <location>
        <begin position="53"/>
        <end position="73"/>
    </location>
</feature>
<dbReference type="Pfam" id="PF07730">
    <property type="entry name" value="HisKA_3"/>
    <property type="match status" value="1"/>
</dbReference>
<proteinExistence type="predicted"/>
<dbReference type="CDD" id="cd16917">
    <property type="entry name" value="HATPase_UhpB-NarQ-NarX-like"/>
    <property type="match status" value="1"/>
</dbReference>
<evidence type="ECO:0000313" key="8">
    <source>
        <dbReference type="Proteomes" id="UP000540685"/>
    </source>
</evidence>
<dbReference type="GO" id="GO:0046983">
    <property type="term" value="F:protein dimerization activity"/>
    <property type="evidence" value="ECO:0007669"/>
    <property type="project" value="InterPro"/>
</dbReference>
<feature type="region of interest" description="Disordered" evidence="4">
    <location>
        <begin position="1"/>
        <end position="22"/>
    </location>
</feature>
<dbReference type="EC" id="2.7.13.3" evidence="7"/>
<keyword evidence="3" id="KW-0902">Two-component regulatory system</keyword>
<dbReference type="PANTHER" id="PTHR24421:SF63">
    <property type="entry name" value="SENSOR HISTIDINE KINASE DESK"/>
    <property type="match status" value="1"/>
</dbReference>
<dbReference type="InterPro" id="IPR036890">
    <property type="entry name" value="HATPase_C_sf"/>
</dbReference>
<keyword evidence="8" id="KW-1185">Reference proteome</keyword>
<keyword evidence="2 7" id="KW-0418">Kinase</keyword>
<evidence type="ECO:0000256" key="3">
    <source>
        <dbReference type="ARBA" id="ARBA00023012"/>
    </source>
</evidence>
<dbReference type="InterPro" id="IPR050482">
    <property type="entry name" value="Sensor_HK_TwoCompSys"/>
</dbReference>
<protein>
    <submittedName>
        <fullName evidence="7">Two-component system sensor histidine kinase DesK</fullName>
        <ecNumber evidence="7">2.7.13.3</ecNumber>
    </submittedName>
</protein>
<accession>A0A7W9IBZ0</accession>
<comment type="caution">
    <text evidence="7">The sequence shown here is derived from an EMBL/GenBank/DDBJ whole genome shotgun (WGS) entry which is preliminary data.</text>
</comment>
<dbReference type="RefSeq" id="WP_184548613.1">
    <property type="nucleotide sequence ID" value="NZ_JACHMP010000001.1"/>
</dbReference>
<feature type="domain" description="Signal transduction histidine kinase subgroup 3 dimerisation and phosphoacceptor" evidence="6">
    <location>
        <begin position="191"/>
        <end position="256"/>
    </location>
</feature>
<keyword evidence="5" id="KW-0472">Membrane</keyword>
<dbReference type="InterPro" id="IPR011712">
    <property type="entry name" value="Sig_transdc_His_kin_sub3_dim/P"/>
</dbReference>
<evidence type="ECO:0000256" key="2">
    <source>
        <dbReference type="ARBA" id="ARBA00022777"/>
    </source>
</evidence>
<keyword evidence="1 7" id="KW-0808">Transferase</keyword>
<keyword evidence="5" id="KW-0812">Transmembrane</keyword>
<dbReference type="Proteomes" id="UP000540685">
    <property type="component" value="Unassembled WGS sequence"/>
</dbReference>
<dbReference type="PANTHER" id="PTHR24421">
    <property type="entry name" value="NITRATE/NITRITE SENSOR PROTEIN NARX-RELATED"/>
    <property type="match status" value="1"/>
</dbReference>
<evidence type="ECO:0000256" key="1">
    <source>
        <dbReference type="ARBA" id="ARBA00022679"/>
    </source>
</evidence>
<feature type="transmembrane region" description="Helical" evidence="5">
    <location>
        <begin position="124"/>
        <end position="143"/>
    </location>
</feature>
<evidence type="ECO:0000313" key="7">
    <source>
        <dbReference type="EMBL" id="MBB5817606.1"/>
    </source>
</evidence>
<evidence type="ECO:0000256" key="4">
    <source>
        <dbReference type="SAM" id="MobiDB-lite"/>
    </source>
</evidence>